<dbReference type="GO" id="GO:0009279">
    <property type="term" value="C:cell outer membrane"/>
    <property type="evidence" value="ECO:0007669"/>
    <property type="project" value="UniProtKB-SubCell"/>
</dbReference>
<comment type="subcellular location">
    <subcellularLocation>
        <location evidence="1 7">Cell outer membrane</location>
        <topology evidence="1 7">Multi-pass membrane protein</topology>
    </subcellularLocation>
</comment>
<evidence type="ECO:0000256" key="1">
    <source>
        <dbReference type="ARBA" id="ARBA00004571"/>
    </source>
</evidence>
<evidence type="ECO:0000256" key="7">
    <source>
        <dbReference type="PROSITE-ProRule" id="PRU01360"/>
    </source>
</evidence>
<reference evidence="9 10" key="1">
    <citation type="submission" date="2018-06" db="EMBL/GenBank/DDBJ databases">
        <title>Genomic Encyclopedia of Archaeal and Bacterial Type Strains, Phase II (KMG-II): from individual species to whole genera.</title>
        <authorList>
            <person name="Goeker M."/>
        </authorList>
    </citation>
    <scope>NUCLEOTIDE SEQUENCE [LARGE SCALE GENOMIC DNA]</scope>
    <source>
        <strain evidence="9 10">DSM 6779</strain>
    </source>
</reference>
<name>A0A2W7PLZ4_9BACT</name>
<keyword evidence="10" id="KW-1185">Reference proteome</keyword>
<gene>
    <name evidence="9" type="ORF">LX69_03395</name>
</gene>
<keyword evidence="3 7" id="KW-1134">Transmembrane beta strand</keyword>
<organism evidence="9 10">
    <name type="scientific">Breznakibacter xylanolyticus</name>
    <dbReference type="NCBI Taxonomy" id="990"/>
    <lineage>
        <taxon>Bacteria</taxon>
        <taxon>Pseudomonadati</taxon>
        <taxon>Bacteroidota</taxon>
        <taxon>Bacteroidia</taxon>
        <taxon>Marinilabiliales</taxon>
        <taxon>Marinilabiliaceae</taxon>
        <taxon>Breznakibacter</taxon>
    </lineage>
</organism>
<proteinExistence type="inferred from homology"/>
<dbReference type="InterPro" id="IPR036942">
    <property type="entry name" value="Beta-barrel_TonB_sf"/>
</dbReference>
<dbReference type="EMBL" id="QKZK01000054">
    <property type="protein sequence ID" value="PZX10339.1"/>
    <property type="molecule type" value="Genomic_DNA"/>
</dbReference>
<accession>A0A2W7PLZ4</accession>
<sequence length="224" mass="25771">MEAGNPKAKPEQIHSIEFGYQLKTKAFSILPCLYYRYKYDGFAEITKYVNDSVLLKTFTNLSKSEFMGMELIISANIGEIANLNFSANGYYTRLDASNIGYSNNKRAFSCDTKLGANFNVTKSTLLQLNCFYRSEKINAQGTTDPSFYTNIGLRQDIWKNKASLILTISDVFNTLNQFNYIDTPELWQKSTRKRDSQILYLGFTYRFGTSAKKERQELNYDDSF</sequence>
<keyword evidence="2 7" id="KW-0813">Transport</keyword>
<comment type="caution">
    <text evidence="9">The sequence shown here is derived from an EMBL/GenBank/DDBJ whole genome shotgun (WGS) entry which is preliminary data.</text>
</comment>
<evidence type="ECO:0000313" key="10">
    <source>
        <dbReference type="Proteomes" id="UP000249239"/>
    </source>
</evidence>
<evidence type="ECO:0000313" key="9">
    <source>
        <dbReference type="EMBL" id="PZX10339.1"/>
    </source>
</evidence>
<dbReference type="Pfam" id="PF14905">
    <property type="entry name" value="OMP_b-brl_3"/>
    <property type="match status" value="1"/>
</dbReference>
<dbReference type="PROSITE" id="PS52016">
    <property type="entry name" value="TONB_DEPENDENT_REC_3"/>
    <property type="match status" value="1"/>
</dbReference>
<feature type="domain" description="Outer membrane protein beta-barrel" evidence="8">
    <location>
        <begin position="2"/>
        <end position="205"/>
    </location>
</feature>
<evidence type="ECO:0000256" key="5">
    <source>
        <dbReference type="ARBA" id="ARBA00023136"/>
    </source>
</evidence>
<dbReference type="AlphaFoldDB" id="A0A2W7PLZ4"/>
<dbReference type="Proteomes" id="UP000249239">
    <property type="component" value="Unassembled WGS sequence"/>
</dbReference>
<evidence type="ECO:0000256" key="2">
    <source>
        <dbReference type="ARBA" id="ARBA00022448"/>
    </source>
</evidence>
<dbReference type="SUPFAM" id="SSF56935">
    <property type="entry name" value="Porins"/>
    <property type="match status" value="1"/>
</dbReference>
<comment type="similarity">
    <text evidence="7">Belongs to the TonB-dependent receptor family.</text>
</comment>
<evidence type="ECO:0000256" key="3">
    <source>
        <dbReference type="ARBA" id="ARBA00022452"/>
    </source>
</evidence>
<keyword evidence="4 7" id="KW-0812">Transmembrane</keyword>
<protein>
    <submittedName>
        <fullName evidence="9">Outer membrane beta-barrel protein</fullName>
    </submittedName>
</protein>
<evidence type="ECO:0000259" key="8">
    <source>
        <dbReference type="Pfam" id="PF14905"/>
    </source>
</evidence>
<keyword evidence="6 7" id="KW-0998">Cell outer membrane</keyword>
<keyword evidence="5 7" id="KW-0472">Membrane</keyword>
<evidence type="ECO:0000256" key="4">
    <source>
        <dbReference type="ARBA" id="ARBA00022692"/>
    </source>
</evidence>
<dbReference type="Gene3D" id="2.40.170.20">
    <property type="entry name" value="TonB-dependent receptor, beta-barrel domain"/>
    <property type="match status" value="1"/>
</dbReference>
<dbReference type="InterPro" id="IPR039426">
    <property type="entry name" value="TonB-dep_rcpt-like"/>
</dbReference>
<evidence type="ECO:0000256" key="6">
    <source>
        <dbReference type="ARBA" id="ARBA00023237"/>
    </source>
</evidence>
<dbReference type="InterPro" id="IPR041700">
    <property type="entry name" value="OMP_b-brl_3"/>
</dbReference>